<reference evidence="2" key="1">
    <citation type="submission" date="2021-03" db="EMBL/GenBank/DDBJ databases">
        <title>Comamonas denitrificans.</title>
        <authorList>
            <person name="Finster K."/>
        </authorList>
    </citation>
    <scope>NUCLEOTIDE SEQUENCE</scope>
    <source>
        <strain evidence="2">MM2021_4</strain>
    </source>
</reference>
<evidence type="ECO:0000313" key="3">
    <source>
        <dbReference type="Proteomes" id="UP000664731"/>
    </source>
</evidence>
<organism evidence="2 3">
    <name type="scientific">Comamonas denitrificans</name>
    <dbReference type="NCBI Taxonomy" id="117506"/>
    <lineage>
        <taxon>Bacteria</taxon>
        <taxon>Pseudomonadati</taxon>
        <taxon>Pseudomonadota</taxon>
        <taxon>Betaproteobacteria</taxon>
        <taxon>Burkholderiales</taxon>
        <taxon>Comamonadaceae</taxon>
        <taxon>Comamonas</taxon>
    </lineage>
</organism>
<keyword evidence="3" id="KW-1185">Reference proteome</keyword>
<keyword evidence="1" id="KW-0472">Membrane</keyword>
<gene>
    <name evidence="2" type="ORF">J1777_08890</name>
</gene>
<dbReference type="AlphaFoldDB" id="A0A939KE21"/>
<keyword evidence="1" id="KW-0812">Transmembrane</keyword>
<keyword evidence="1" id="KW-1133">Transmembrane helix</keyword>
<protein>
    <submittedName>
        <fullName evidence="2">Uncharacterized protein</fullName>
    </submittedName>
</protein>
<accession>A0A939KE21</accession>
<evidence type="ECO:0000313" key="2">
    <source>
        <dbReference type="EMBL" id="MBO1249934.1"/>
    </source>
</evidence>
<proteinExistence type="predicted"/>
<feature type="transmembrane region" description="Helical" evidence="1">
    <location>
        <begin position="78"/>
        <end position="95"/>
    </location>
</feature>
<name>A0A939KE21_9BURK</name>
<dbReference type="EMBL" id="JAFNME010000017">
    <property type="protein sequence ID" value="MBO1249934.1"/>
    <property type="molecule type" value="Genomic_DNA"/>
</dbReference>
<sequence length="143" mass="16203">MIKENEINIDSYIKAISDRKIIYEENVAYIMPEGSADGIDILNEYSPDLRKDLEEFGVNSVVVKGDEHTYKALRSADIILPLILGIPFAVLANFLTDWLRSNIEKGKTVSVKFIKKDGEKYKEITIEGLGEDVEKIIESLKDH</sequence>
<comment type="caution">
    <text evidence="2">The sequence shown here is derived from an EMBL/GenBank/DDBJ whole genome shotgun (WGS) entry which is preliminary data.</text>
</comment>
<evidence type="ECO:0000256" key="1">
    <source>
        <dbReference type="SAM" id="Phobius"/>
    </source>
</evidence>
<dbReference type="RefSeq" id="WP_207575395.1">
    <property type="nucleotide sequence ID" value="NZ_JAFNME010000017.1"/>
</dbReference>
<dbReference type="Proteomes" id="UP000664731">
    <property type="component" value="Unassembled WGS sequence"/>
</dbReference>